<feature type="transmembrane region" description="Helical" evidence="1">
    <location>
        <begin position="20"/>
        <end position="40"/>
    </location>
</feature>
<evidence type="ECO:0000256" key="1">
    <source>
        <dbReference type="SAM" id="Phobius"/>
    </source>
</evidence>
<reference evidence="2 3" key="1">
    <citation type="submission" date="2020-08" db="EMBL/GenBank/DDBJ databases">
        <title>Sequencing the genomes of 1000 actinobacteria strains.</title>
        <authorList>
            <person name="Klenk H.-P."/>
        </authorList>
    </citation>
    <scope>NUCLEOTIDE SEQUENCE [LARGE SCALE GENOMIC DNA]</scope>
    <source>
        <strain evidence="2 3">DSM 45362</strain>
    </source>
</reference>
<accession>A0A841BUY4</accession>
<dbReference type="AlphaFoldDB" id="A0A841BUY4"/>
<evidence type="ECO:0000313" key="2">
    <source>
        <dbReference type="EMBL" id="MBB5870723.1"/>
    </source>
</evidence>
<name>A0A841BUY4_9ACTN</name>
<dbReference type="RefSeq" id="WP_184838304.1">
    <property type="nucleotide sequence ID" value="NZ_JACHMN010000002.1"/>
</dbReference>
<gene>
    <name evidence="2" type="ORF">F4553_004102</name>
</gene>
<proteinExistence type="predicted"/>
<dbReference type="EMBL" id="JACHMN010000002">
    <property type="protein sequence ID" value="MBB5870723.1"/>
    <property type="molecule type" value="Genomic_DNA"/>
</dbReference>
<sequence length="202" mass="21699">MSYPNPPAHRAPGPRHTGRYVAGGLAVAVLAMGGVGAYVAQKTYFRPATFTMNDTFAGYERVELSQSPDLERYVATWAAAAAEDDKPTVSGMYRLSRGDTAFLVHLAARPGFVGSPAERVNEGFDGWRATMTFTESIESRDGKRSPFLLCATGKEGKAIVVPAVFCAYADNGGYLVGVFDKIDLSTAVVAFQEIRDSIEDVS</sequence>
<protein>
    <submittedName>
        <fullName evidence="2">Uncharacterized protein</fullName>
    </submittedName>
</protein>
<dbReference type="Proteomes" id="UP000587527">
    <property type="component" value="Unassembled WGS sequence"/>
</dbReference>
<organism evidence="2 3">
    <name type="scientific">Allocatelliglobosispora scoriae</name>
    <dbReference type="NCBI Taxonomy" id="643052"/>
    <lineage>
        <taxon>Bacteria</taxon>
        <taxon>Bacillati</taxon>
        <taxon>Actinomycetota</taxon>
        <taxon>Actinomycetes</taxon>
        <taxon>Micromonosporales</taxon>
        <taxon>Micromonosporaceae</taxon>
        <taxon>Allocatelliglobosispora</taxon>
    </lineage>
</organism>
<evidence type="ECO:0000313" key="3">
    <source>
        <dbReference type="Proteomes" id="UP000587527"/>
    </source>
</evidence>
<comment type="caution">
    <text evidence="2">The sequence shown here is derived from an EMBL/GenBank/DDBJ whole genome shotgun (WGS) entry which is preliminary data.</text>
</comment>
<keyword evidence="1" id="KW-0472">Membrane</keyword>
<keyword evidence="1" id="KW-1133">Transmembrane helix</keyword>
<keyword evidence="1" id="KW-0812">Transmembrane</keyword>
<keyword evidence="3" id="KW-1185">Reference proteome</keyword>